<accession>A0A1I0CHT7</accession>
<sequence>MEMRLTAMADAFRSQQDDPKLKTVPFEDRFGMLVDIEFSSRKNNRLKRLIKNAGFDQPDASIMDINYTSGRKLNKELIRRLATCEYITEHRNLFITGATGCGKTYMACAFGMEACKQYFNTRYVRLPDLLIDLELDRTDGTYKKYSHAYLERSGFFMGTTVPGRASIMVSIWESVV</sequence>
<dbReference type="InterPro" id="IPR027417">
    <property type="entry name" value="P-loop_NTPase"/>
</dbReference>
<gene>
    <name evidence="2" type="ORF">SAMN05216521_100278</name>
</gene>
<protein>
    <submittedName>
        <fullName evidence="2">IstB-like ATP binding N-terminal</fullName>
    </submittedName>
</protein>
<dbReference type="GO" id="GO:0005524">
    <property type="term" value="F:ATP binding"/>
    <property type="evidence" value="ECO:0007669"/>
    <property type="project" value="InterPro"/>
</dbReference>
<organism evidence="2 3">
    <name type="scientific">Enterocloster clostridioformis</name>
    <dbReference type="NCBI Taxonomy" id="1531"/>
    <lineage>
        <taxon>Bacteria</taxon>
        <taxon>Bacillati</taxon>
        <taxon>Bacillota</taxon>
        <taxon>Clostridia</taxon>
        <taxon>Lachnospirales</taxon>
        <taxon>Lachnospiraceae</taxon>
        <taxon>Enterocloster</taxon>
    </lineage>
</organism>
<evidence type="ECO:0000259" key="1">
    <source>
        <dbReference type="Pfam" id="PF01695"/>
    </source>
</evidence>
<name>A0A1I0CHT7_9FIRM</name>
<dbReference type="PANTHER" id="PTHR30050:SF4">
    <property type="entry name" value="ATP-BINDING PROTEIN RV3427C IN INSERTION SEQUENCE-RELATED"/>
    <property type="match status" value="1"/>
</dbReference>
<dbReference type="AlphaFoldDB" id="A0A1I0CHT7"/>
<dbReference type="Gene3D" id="3.40.50.300">
    <property type="entry name" value="P-loop containing nucleotide triphosphate hydrolases"/>
    <property type="match status" value="1"/>
</dbReference>
<dbReference type="Proteomes" id="UP000182121">
    <property type="component" value="Unassembled WGS sequence"/>
</dbReference>
<dbReference type="GO" id="GO:0006260">
    <property type="term" value="P:DNA replication"/>
    <property type="evidence" value="ECO:0007669"/>
    <property type="project" value="TreeGrafter"/>
</dbReference>
<dbReference type="EMBL" id="FOIO01000002">
    <property type="protein sequence ID" value="SET18967.1"/>
    <property type="molecule type" value="Genomic_DNA"/>
</dbReference>
<evidence type="ECO:0000313" key="2">
    <source>
        <dbReference type="EMBL" id="SET18967.1"/>
    </source>
</evidence>
<feature type="domain" description="IstB-like ATP-binding" evidence="1">
    <location>
        <begin position="2"/>
        <end position="150"/>
    </location>
</feature>
<dbReference type="Pfam" id="PF01695">
    <property type="entry name" value="IstB_IS21"/>
    <property type="match status" value="1"/>
</dbReference>
<comment type="caution">
    <text evidence="2">The sequence shown here is derived from an EMBL/GenBank/DDBJ whole genome shotgun (WGS) entry which is preliminary data.</text>
</comment>
<dbReference type="PANTHER" id="PTHR30050">
    <property type="entry name" value="CHROMOSOMAL REPLICATION INITIATOR PROTEIN DNAA"/>
    <property type="match status" value="1"/>
</dbReference>
<evidence type="ECO:0000313" key="3">
    <source>
        <dbReference type="Proteomes" id="UP000182121"/>
    </source>
</evidence>
<dbReference type="SUPFAM" id="SSF52540">
    <property type="entry name" value="P-loop containing nucleoside triphosphate hydrolases"/>
    <property type="match status" value="1"/>
</dbReference>
<proteinExistence type="predicted"/>
<reference evidence="2 3" key="1">
    <citation type="submission" date="2016-10" db="EMBL/GenBank/DDBJ databases">
        <authorList>
            <person name="Varghese N."/>
            <person name="Submissions S."/>
        </authorList>
    </citation>
    <scope>NUCLEOTIDE SEQUENCE [LARGE SCALE GENOMIC DNA]</scope>
    <source>
        <strain evidence="2 3">NLAE-zl-C196</strain>
    </source>
</reference>
<dbReference type="InterPro" id="IPR002611">
    <property type="entry name" value="IstB_ATP-bd"/>
</dbReference>